<evidence type="ECO:0000313" key="2">
    <source>
        <dbReference type="Proteomes" id="UP001285352"/>
    </source>
</evidence>
<protein>
    <submittedName>
        <fullName evidence="1">Uncharacterized protein</fullName>
    </submittedName>
</protein>
<comment type="caution">
    <text evidence="1">The sequence shown here is derived from an EMBL/GenBank/DDBJ whole genome shotgun (WGS) entry which is preliminary data.</text>
</comment>
<name>A0ABU4UNT2_9PSEU</name>
<organism evidence="1 2">
    <name type="scientific">Lentzea sokolovensis</name>
    <dbReference type="NCBI Taxonomy" id="3095429"/>
    <lineage>
        <taxon>Bacteria</taxon>
        <taxon>Bacillati</taxon>
        <taxon>Actinomycetota</taxon>
        <taxon>Actinomycetes</taxon>
        <taxon>Pseudonocardiales</taxon>
        <taxon>Pseudonocardiaceae</taxon>
        <taxon>Lentzea</taxon>
    </lineage>
</organism>
<accession>A0ABU4UNT2</accession>
<dbReference type="RefSeq" id="WP_319973397.1">
    <property type="nucleotide sequence ID" value="NZ_JAXAVU010000001.1"/>
</dbReference>
<proteinExistence type="predicted"/>
<evidence type="ECO:0000313" key="1">
    <source>
        <dbReference type="EMBL" id="MDX8141084.1"/>
    </source>
</evidence>
<keyword evidence="2" id="KW-1185">Reference proteome</keyword>
<dbReference type="EMBL" id="JAXAVU010000001">
    <property type="protein sequence ID" value="MDX8141084.1"/>
    <property type="molecule type" value="Genomic_DNA"/>
</dbReference>
<gene>
    <name evidence="1" type="ORF">SK854_03110</name>
</gene>
<dbReference type="Proteomes" id="UP001285352">
    <property type="component" value="Unassembled WGS sequence"/>
</dbReference>
<reference evidence="1 2" key="2">
    <citation type="submission" date="2023-11" db="EMBL/GenBank/DDBJ databases">
        <authorList>
            <person name="Lara A.C."/>
            <person name="Chronakova A."/>
        </authorList>
    </citation>
    <scope>NUCLEOTIDE SEQUENCE [LARGE SCALE GENOMIC DNA]</scope>
    <source>
        <strain evidence="1 2">BCCO 10_0061</strain>
    </source>
</reference>
<reference evidence="1 2" key="1">
    <citation type="submission" date="2023-11" db="EMBL/GenBank/DDBJ databases">
        <title>Lentzea sokolovensis, sp. nov., Lentzea kristufkii, sp. nov., and Lentzea miocenensis, sp. nov., rare actinobacteria from Sokolov Coal Basin, Miocene lacustrine sediment, Czech Republic.</title>
        <authorList>
            <person name="Lara A."/>
            <person name="Kotroba L."/>
            <person name="Nouioui I."/>
            <person name="Neumann-Schaal M."/>
            <person name="Mast Y."/>
            <person name="Chronakova A."/>
        </authorList>
    </citation>
    <scope>NUCLEOTIDE SEQUENCE [LARGE SCALE GENOMIC DNA]</scope>
    <source>
        <strain evidence="1 2">BCCO 10_0061</strain>
    </source>
</reference>
<sequence length="388" mass="43238">MEAELGPEFRAMVNAIAGTTPHPGRTLLPADLPNSSARLDLVRLAVIVALERAGEQFEGVPAPPRRGWPAALKAAVFKERRPGRPVTIAEDGELVRVTIGEERFEFRPPSEQECRRLLEPGARGTVLRFPVFPSHGPFLLARGHRPDEVVLWEPGAPVTEVRLPGPVLAATYVSRTGLNALIEVDGELFVHYEDDHDTIMRNLRIPIDFSVADEAERDLSPLYLHAVELWDYRVYFRRAGLWWEFSWSPGHVRLEPSNSKVHQPERFPFQTVLDGAGLSLFGPSRRTAGRRDDGWVTWGYGRDGEVIPVPPAEEVLGLTEFDDRPALLTREGAVVRARTLEDVRTVVEFDGPVLLHHGLPWVAVQRSAYLVEVIEVATGAVLHRVSTA</sequence>